<dbReference type="PRINTS" id="PR00404">
    <property type="entry name" value="MADSDOMAIN"/>
</dbReference>
<dbReference type="PROSITE" id="PS50066">
    <property type="entry name" value="MADS_BOX_2"/>
    <property type="match status" value="1"/>
</dbReference>
<evidence type="ECO:0000256" key="1">
    <source>
        <dbReference type="ARBA" id="ARBA00004123"/>
    </source>
</evidence>
<sequence>MRKKVKLAFIIQNSSRKATFNKRKSGLLKMVNQLSILCGVPACAIIYGENGSKPGLWPPSPDEVRQVISKFLLMPAMEQTKKMLNQESFLRQRIAKAEEQLNRQRRDNREREVTDVMYRGLGGLLEQGWLLGLSMLDLNDLGWAIDKTLHEIVLLKEKMSQPKEADNVRRMA</sequence>
<dbReference type="InterPro" id="IPR002100">
    <property type="entry name" value="TF_MADSbox"/>
</dbReference>
<dbReference type="GO" id="GO:0046983">
    <property type="term" value="F:protein dimerization activity"/>
    <property type="evidence" value="ECO:0007669"/>
    <property type="project" value="InterPro"/>
</dbReference>
<dbReference type="GeneID" id="116214345"/>
<dbReference type="SMART" id="SM00432">
    <property type="entry name" value="MADS"/>
    <property type="match status" value="1"/>
</dbReference>
<dbReference type="SUPFAM" id="SSF55455">
    <property type="entry name" value="SRF-like"/>
    <property type="match status" value="1"/>
</dbReference>
<protein>
    <submittedName>
        <fullName evidence="6">Uncharacterized protein</fullName>
    </submittedName>
</protein>
<dbReference type="GO" id="GO:0000978">
    <property type="term" value="F:RNA polymerase II cis-regulatory region sequence-specific DNA binding"/>
    <property type="evidence" value="ECO:0007669"/>
    <property type="project" value="TreeGrafter"/>
</dbReference>
<evidence type="ECO:0000256" key="4">
    <source>
        <dbReference type="ARBA" id="ARBA00023163"/>
    </source>
</evidence>
<dbReference type="EMBL" id="PGOL01002430">
    <property type="protein sequence ID" value="PKI48167.1"/>
    <property type="molecule type" value="Genomic_DNA"/>
</dbReference>
<name>A0A2I0IVZ5_PUNGR</name>
<evidence type="ECO:0000256" key="5">
    <source>
        <dbReference type="ARBA" id="ARBA00023242"/>
    </source>
</evidence>
<keyword evidence="4" id="KW-0804">Transcription</keyword>
<evidence type="ECO:0000313" key="7">
    <source>
        <dbReference type="Proteomes" id="UP000233551"/>
    </source>
</evidence>
<evidence type="ECO:0000313" key="6">
    <source>
        <dbReference type="EMBL" id="PKI48167.1"/>
    </source>
</evidence>
<dbReference type="InterPro" id="IPR033897">
    <property type="entry name" value="SRF-like_MADS-box"/>
</dbReference>
<dbReference type="GO" id="GO:0045944">
    <property type="term" value="P:positive regulation of transcription by RNA polymerase II"/>
    <property type="evidence" value="ECO:0007669"/>
    <property type="project" value="InterPro"/>
</dbReference>
<dbReference type="AlphaFoldDB" id="A0A2I0IVZ5"/>
<organism evidence="6 7">
    <name type="scientific">Punica granatum</name>
    <name type="common">Pomegranate</name>
    <dbReference type="NCBI Taxonomy" id="22663"/>
    <lineage>
        <taxon>Eukaryota</taxon>
        <taxon>Viridiplantae</taxon>
        <taxon>Streptophyta</taxon>
        <taxon>Embryophyta</taxon>
        <taxon>Tracheophyta</taxon>
        <taxon>Spermatophyta</taxon>
        <taxon>Magnoliopsida</taxon>
        <taxon>eudicotyledons</taxon>
        <taxon>Gunneridae</taxon>
        <taxon>Pentapetalae</taxon>
        <taxon>rosids</taxon>
        <taxon>malvids</taxon>
        <taxon>Myrtales</taxon>
        <taxon>Lythraceae</taxon>
        <taxon>Punica</taxon>
    </lineage>
</organism>
<keyword evidence="5" id="KW-0539">Nucleus</keyword>
<dbReference type="PANTHER" id="PTHR11945:SF387">
    <property type="entry name" value="AGAMOUS-LIKE MADS-BOX PROTEIN AGL80"/>
    <property type="match status" value="1"/>
</dbReference>
<dbReference type="CDD" id="cd00266">
    <property type="entry name" value="MADS_SRF_like"/>
    <property type="match status" value="1"/>
</dbReference>
<evidence type="ECO:0000256" key="3">
    <source>
        <dbReference type="ARBA" id="ARBA00023125"/>
    </source>
</evidence>
<accession>A0A2I0IVZ5</accession>
<evidence type="ECO:0000256" key="2">
    <source>
        <dbReference type="ARBA" id="ARBA00023015"/>
    </source>
</evidence>
<keyword evidence="2" id="KW-0805">Transcription regulation</keyword>
<keyword evidence="7" id="KW-1185">Reference proteome</keyword>
<reference evidence="6 7" key="1">
    <citation type="submission" date="2017-11" db="EMBL/GenBank/DDBJ databases">
        <title>De-novo sequencing of pomegranate (Punica granatum L.) genome.</title>
        <authorList>
            <person name="Akparov Z."/>
            <person name="Amiraslanov A."/>
            <person name="Hajiyeva S."/>
            <person name="Abbasov M."/>
            <person name="Kaur K."/>
            <person name="Hamwieh A."/>
            <person name="Solovyev V."/>
            <person name="Salamov A."/>
            <person name="Braich B."/>
            <person name="Kosarev P."/>
            <person name="Mahmoud A."/>
            <person name="Hajiyev E."/>
            <person name="Babayeva S."/>
            <person name="Izzatullayeva V."/>
            <person name="Mammadov A."/>
            <person name="Mammadov A."/>
            <person name="Sharifova S."/>
            <person name="Ojaghi J."/>
            <person name="Eynullazada K."/>
            <person name="Bayramov B."/>
            <person name="Abdulazimova A."/>
            <person name="Shahmuradov I."/>
        </authorList>
    </citation>
    <scope>NUCLEOTIDE SEQUENCE [LARGE SCALE GENOMIC DNA]</scope>
    <source>
        <strain evidence="7">cv. AG2017</strain>
        <tissue evidence="6">Leaf</tissue>
    </source>
</reference>
<comment type="caution">
    <text evidence="6">The sequence shown here is derived from an EMBL/GenBank/DDBJ whole genome shotgun (WGS) entry which is preliminary data.</text>
</comment>
<comment type="subcellular location">
    <subcellularLocation>
        <location evidence="1">Nucleus</location>
    </subcellularLocation>
</comment>
<dbReference type="Proteomes" id="UP000233551">
    <property type="component" value="Unassembled WGS sequence"/>
</dbReference>
<gene>
    <name evidence="6" type="ORF">CRG98_031432</name>
</gene>
<dbReference type="PANTHER" id="PTHR11945">
    <property type="entry name" value="MADS BOX PROTEIN"/>
    <property type="match status" value="1"/>
</dbReference>
<dbReference type="FunFam" id="3.40.1810.10:FF:000024">
    <property type="entry name" value="Agamous-like MADS-box protein AGL80"/>
    <property type="match status" value="1"/>
</dbReference>
<dbReference type="InterPro" id="IPR036879">
    <property type="entry name" value="TF_MADSbox_sf"/>
</dbReference>
<dbReference type="GO" id="GO:0000981">
    <property type="term" value="F:DNA-binding transcription factor activity, RNA polymerase II-specific"/>
    <property type="evidence" value="ECO:0007669"/>
    <property type="project" value="InterPro"/>
</dbReference>
<keyword evidence="3" id="KW-0238">DNA-binding</keyword>
<dbReference type="GO" id="GO:0005634">
    <property type="term" value="C:nucleus"/>
    <property type="evidence" value="ECO:0007669"/>
    <property type="project" value="UniProtKB-SubCell"/>
</dbReference>
<dbReference type="Gene3D" id="3.40.1810.10">
    <property type="entry name" value="Transcription factor, MADS-box"/>
    <property type="match status" value="1"/>
</dbReference>
<dbReference type="STRING" id="22663.A0A2I0IVZ5"/>
<dbReference type="OrthoDB" id="779403at2759"/>
<dbReference type="Pfam" id="PF00319">
    <property type="entry name" value="SRF-TF"/>
    <property type="match status" value="1"/>
</dbReference>
<proteinExistence type="predicted"/>